<feature type="compositionally biased region" description="Acidic residues" evidence="1">
    <location>
        <begin position="527"/>
        <end position="538"/>
    </location>
</feature>
<dbReference type="GO" id="GO:0000329">
    <property type="term" value="C:fungal-type vacuole membrane"/>
    <property type="evidence" value="ECO:0007669"/>
    <property type="project" value="TreeGrafter"/>
</dbReference>
<dbReference type="GO" id="GO:0031931">
    <property type="term" value="C:TORC1 complex"/>
    <property type="evidence" value="ECO:0007669"/>
    <property type="project" value="TreeGrafter"/>
</dbReference>
<evidence type="ECO:0000256" key="1">
    <source>
        <dbReference type="SAM" id="MobiDB-lite"/>
    </source>
</evidence>
<feature type="compositionally biased region" description="Polar residues" evidence="1">
    <location>
        <begin position="379"/>
        <end position="401"/>
    </location>
</feature>
<feature type="compositionally biased region" description="Polar residues" evidence="1">
    <location>
        <begin position="238"/>
        <end position="263"/>
    </location>
</feature>
<sequence length="565" mass="60890">MASSADGQSQPRRPAPMTRTHSSNSQVSQSPSESALPKAPKAPRQHVVGQNRMQRNQSSKNLPKISKLTQAQQGEQVKHHRRSQSGNSISTPNSPRPGFKRNASSGGIMRVSNQGNSNIRKNHSSGHLAQKAKQAKPALKTAKSEIAPPPKRSPAHPSKARSPSPEHATVHFDVADEEEEEGLDEGWTEESASQSPNTTRSNTRSNSVILDSQRAGEGAHQKHAEETPQTAPAALQTHAPSSTTLQTLPDRSVTPRPSNGGSSHHSRLPDADMITSRLLQRSSHHNAPPQMSSVAATVVSSHNEVRELSQSGGSTLIDTPGRDLVSRFMDGDGSAGTPNNSSFLPSRGSPQATAVVVVSDADRIKRNKSMPNVAGAETPTKTSRRSGASTPTDLPPSRTQQKLMLQRASSNIEPQKMIPSILPRMGGPTFHTGMSYTTNGEGRIDPRLQQQFNHVAVEYNVVRRYRNPLADAIIRVEQIPGTRRKHGVPRSAGANGYINVHGSSSLSTSFNDETEGRRTRVSFENGGEGDVEGGDSFEGDGGRIRNEAEELCRRLWESIEAVEGD</sequence>
<evidence type="ECO:0000313" key="2">
    <source>
        <dbReference type="EMBL" id="KAF2641031.1"/>
    </source>
</evidence>
<dbReference type="OrthoDB" id="5430106at2759"/>
<name>A0A6A6S1S9_9PLEO</name>
<feature type="region of interest" description="Disordered" evidence="1">
    <location>
        <begin position="1"/>
        <end position="351"/>
    </location>
</feature>
<feature type="compositionally biased region" description="Polar residues" evidence="1">
    <location>
        <begin position="191"/>
        <end position="210"/>
    </location>
</feature>
<feature type="compositionally biased region" description="Polar residues" evidence="1">
    <location>
        <begin position="289"/>
        <end position="317"/>
    </location>
</feature>
<feature type="compositionally biased region" description="Low complexity" evidence="1">
    <location>
        <begin position="128"/>
        <end position="141"/>
    </location>
</feature>
<dbReference type="PANTHER" id="PTHR22794">
    <property type="entry name" value="THAP DOMAIN PROTEIN 11"/>
    <property type="match status" value="1"/>
</dbReference>
<accession>A0A6A6S1S9</accession>
<feature type="compositionally biased region" description="Basic and acidic residues" evidence="1">
    <location>
        <begin position="217"/>
        <end position="226"/>
    </location>
</feature>
<feature type="region of interest" description="Disordered" evidence="1">
    <location>
        <begin position="363"/>
        <end position="401"/>
    </location>
</feature>
<dbReference type="EMBL" id="MU006783">
    <property type="protein sequence ID" value="KAF2641031.1"/>
    <property type="molecule type" value="Genomic_DNA"/>
</dbReference>
<organism evidence="2 3">
    <name type="scientific">Massarina eburnea CBS 473.64</name>
    <dbReference type="NCBI Taxonomy" id="1395130"/>
    <lineage>
        <taxon>Eukaryota</taxon>
        <taxon>Fungi</taxon>
        <taxon>Dikarya</taxon>
        <taxon>Ascomycota</taxon>
        <taxon>Pezizomycotina</taxon>
        <taxon>Dothideomycetes</taxon>
        <taxon>Pleosporomycetidae</taxon>
        <taxon>Pleosporales</taxon>
        <taxon>Massarineae</taxon>
        <taxon>Massarinaceae</taxon>
        <taxon>Massarina</taxon>
    </lineage>
</organism>
<dbReference type="Proteomes" id="UP000799753">
    <property type="component" value="Unassembled WGS sequence"/>
</dbReference>
<gene>
    <name evidence="2" type="ORF">P280DRAFT_300116</name>
</gene>
<feature type="compositionally biased region" description="Polar residues" evidence="1">
    <location>
        <begin position="336"/>
        <end position="351"/>
    </location>
</feature>
<feature type="compositionally biased region" description="Polar residues" evidence="1">
    <location>
        <begin position="1"/>
        <end position="11"/>
    </location>
</feature>
<dbReference type="AlphaFoldDB" id="A0A6A6S1S9"/>
<protein>
    <submittedName>
        <fullName evidence="2">Uncharacterized protein</fullName>
    </submittedName>
</protein>
<feature type="compositionally biased region" description="Acidic residues" evidence="1">
    <location>
        <begin position="175"/>
        <end position="188"/>
    </location>
</feature>
<dbReference type="PANTHER" id="PTHR22794:SF2">
    <property type="entry name" value="THAP DOMAIN-CONTAINING PROTEIN 11"/>
    <property type="match status" value="1"/>
</dbReference>
<keyword evidence="3" id="KW-1185">Reference proteome</keyword>
<feature type="compositionally biased region" description="Polar residues" evidence="1">
    <location>
        <begin position="51"/>
        <end position="75"/>
    </location>
</feature>
<feature type="region of interest" description="Disordered" evidence="1">
    <location>
        <begin position="505"/>
        <end position="543"/>
    </location>
</feature>
<feature type="compositionally biased region" description="Low complexity" evidence="1">
    <location>
        <begin position="22"/>
        <end position="34"/>
    </location>
</feature>
<evidence type="ECO:0000313" key="3">
    <source>
        <dbReference type="Proteomes" id="UP000799753"/>
    </source>
</evidence>
<reference evidence="2" key="1">
    <citation type="journal article" date="2020" name="Stud. Mycol.">
        <title>101 Dothideomycetes genomes: a test case for predicting lifestyles and emergence of pathogens.</title>
        <authorList>
            <person name="Haridas S."/>
            <person name="Albert R."/>
            <person name="Binder M."/>
            <person name="Bloem J."/>
            <person name="Labutti K."/>
            <person name="Salamov A."/>
            <person name="Andreopoulos B."/>
            <person name="Baker S."/>
            <person name="Barry K."/>
            <person name="Bills G."/>
            <person name="Bluhm B."/>
            <person name="Cannon C."/>
            <person name="Castanera R."/>
            <person name="Culley D."/>
            <person name="Daum C."/>
            <person name="Ezra D."/>
            <person name="Gonzalez J."/>
            <person name="Henrissat B."/>
            <person name="Kuo A."/>
            <person name="Liang C."/>
            <person name="Lipzen A."/>
            <person name="Lutzoni F."/>
            <person name="Magnuson J."/>
            <person name="Mondo S."/>
            <person name="Nolan M."/>
            <person name="Ohm R."/>
            <person name="Pangilinan J."/>
            <person name="Park H.-J."/>
            <person name="Ramirez L."/>
            <person name="Alfaro M."/>
            <person name="Sun H."/>
            <person name="Tritt A."/>
            <person name="Yoshinaga Y."/>
            <person name="Zwiers L.-H."/>
            <person name="Turgeon B."/>
            <person name="Goodwin S."/>
            <person name="Spatafora J."/>
            <person name="Crous P."/>
            <person name="Grigoriev I."/>
        </authorList>
    </citation>
    <scope>NUCLEOTIDE SEQUENCE</scope>
    <source>
        <strain evidence="2">CBS 473.64</strain>
    </source>
</reference>
<proteinExistence type="predicted"/>
<feature type="compositionally biased region" description="Polar residues" evidence="1">
    <location>
        <begin position="84"/>
        <end position="93"/>
    </location>
</feature>